<dbReference type="EMBL" id="VZAZ01000039">
    <property type="protein sequence ID" value="MQO55668.1"/>
    <property type="molecule type" value="Genomic_DNA"/>
</dbReference>
<protein>
    <submittedName>
        <fullName evidence="6">Type II toxin-antitoxin system YafQ family toxin</fullName>
    </submittedName>
</protein>
<reference evidence="7 8" key="1">
    <citation type="submission" date="2018-08" db="EMBL/GenBank/DDBJ databases">
        <title>A genome reference for cultivated species of the human gut microbiota.</title>
        <authorList>
            <person name="Zou Y."/>
            <person name="Xue W."/>
            <person name="Luo G."/>
        </authorList>
    </citation>
    <scope>NUCLEOTIDE SEQUENCE [LARGE SCALE GENOMIC DNA]</scope>
    <source>
        <strain evidence="5 8">AF22-1</strain>
        <strain evidence="6 7">AM16-54</strain>
    </source>
</reference>
<dbReference type="RefSeq" id="WP_118255596.1">
    <property type="nucleotide sequence ID" value="NZ_CP134814.1"/>
</dbReference>
<dbReference type="InterPro" id="IPR035093">
    <property type="entry name" value="RelE/ParE_toxin_dom_sf"/>
</dbReference>
<dbReference type="EMBL" id="QRVN01000004">
    <property type="protein sequence ID" value="RGS48273.1"/>
    <property type="molecule type" value="Genomic_DNA"/>
</dbReference>
<dbReference type="PANTHER" id="PTHR40588">
    <property type="entry name" value="MRNA INTERFERASE TOXIN YAFQ"/>
    <property type="match status" value="1"/>
</dbReference>
<dbReference type="EMBL" id="JAPDVD010000001">
    <property type="protein sequence ID" value="MCW4137098.1"/>
    <property type="molecule type" value="Genomic_DNA"/>
</dbReference>
<dbReference type="PIRSF" id="PIRSF006156">
    <property type="entry name" value="YafQ"/>
    <property type="match status" value="1"/>
</dbReference>
<evidence type="ECO:0000313" key="7">
    <source>
        <dbReference type="Proteomes" id="UP000284548"/>
    </source>
</evidence>
<dbReference type="NCBIfam" id="TIGR02385">
    <property type="entry name" value="RelE_StbE"/>
    <property type="match status" value="1"/>
</dbReference>
<reference evidence="4 9" key="2">
    <citation type="submission" date="2019-09" db="EMBL/GenBank/DDBJ databases">
        <title>Distinct polysaccharide growth profiles of human intestinal Prevotella copri isolates.</title>
        <authorList>
            <person name="Fehlner-Peach H."/>
            <person name="Magnabosco C."/>
            <person name="Raghavan V."/>
            <person name="Scher J.U."/>
            <person name="Tett A."/>
            <person name="Cox L.M."/>
            <person name="Gottsegen C."/>
            <person name="Watters A."/>
            <person name="Wiltshire- Gordon J.D."/>
            <person name="Segata N."/>
            <person name="Bonneau R."/>
            <person name="Littman D.R."/>
        </authorList>
    </citation>
    <scope>NUCLEOTIDE SEQUENCE [LARGE SCALE GENOMIC DNA]</scope>
    <source>
        <strain evidence="4 9">BVe41219</strain>
    </source>
</reference>
<evidence type="ECO:0000313" key="4">
    <source>
        <dbReference type="EMBL" id="MQO55668.1"/>
    </source>
</evidence>
<evidence type="ECO:0000313" key="3">
    <source>
        <dbReference type="EMBL" id="MCW4137098.1"/>
    </source>
</evidence>
<dbReference type="EMBL" id="QRKB01000045">
    <property type="protein sequence ID" value="RHH77478.1"/>
    <property type="molecule type" value="Genomic_DNA"/>
</dbReference>
<evidence type="ECO:0000313" key="8">
    <source>
        <dbReference type="Proteomes" id="UP000286113"/>
    </source>
</evidence>
<evidence type="ECO:0000313" key="5">
    <source>
        <dbReference type="EMBL" id="RGS48273.1"/>
    </source>
</evidence>
<evidence type="ECO:0000256" key="1">
    <source>
        <dbReference type="ARBA" id="ARBA00022649"/>
    </source>
</evidence>
<dbReference type="Proteomes" id="UP001208620">
    <property type="component" value="Unassembled WGS sequence"/>
</dbReference>
<sequence>MKYRIIATSRFEKDVKRCKKRNLPMEKLKKVIRLLEETGKLPPEYKPHKLSGQYAGSWECHIMPDWLLIWKQYNDELVLVMTNTGSHSDVF</sequence>
<dbReference type="Pfam" id="PF15738">
    <property type="entry name" value="YafQ_toxin"/>
    <property type="match status" value="1"/>
</dbReference>
<feature type="active site" description="Proton donor" evidence="2">
    <location>
        <position position="87"/>
    </location>
</feature>
<dbReference type="InterPro" id="IPR004386">
    <property type="entry name" value="Toxin_YafQ-like"/>
</dbReference>
<dbReference type="Proteomes" id="UP000286113">
    <property type="component" value="Unassembled WGS sequence"/>
</dbReference>
<organism evidence="6 7">
    <name type="scientific">Segatella copri</name>
    <dbReference type="NCBI Taxonomy" id="165179"/>
    <lineage>
        <taxon>Bacteria</taxon>
        <taxon>Pseudomonadati</taxon>
        <taxon>Bacteroidota</taxon>
        <taxon>Bacteroidia</taxon>
        <taxon>Bacteroidales</taxon>
        <taxon>Prevotellaceae</taxon>
        <taxon>Segatella</taxon>
    </lineage>
</organism>
<name>A0A3R6E9N7_9BACT</name>
<dbReference type="Gene3D" id="3.30.2310.20">
    <property type="entry name" value="RelE-like"/>
    <property type="match status" value="1"/>
</dbReference>
<dbReference type="GO" id="GO:0006402">
    <property type="term" value="P:mRNA catabolic process"/>
    <property type="evidence" value="ECO:0007669"/>
    <property type="project" value="TreeGrafter"/>
</dbReference>
<keyword evidence="1" id="KW-1277">Toxin-antitoxin system</keyword>
<proteinExistence type="predicted"/>
<gene>
    <name evidence="6" type="ORF">DW192_13530</name>
    <name evidence="5" type="ORF">DWX90_03575</name>
    <name evidence="4" type="ORF">F7D42_08105</name>
    <name evidence="3" type="ORF">ONT01_04760</name>
</gene>
<dbReference type="GO" id="GO:0006415">
    <property type="term" value="P:translational termination"/>
    <property type="evidence" value="ECO:0007669"/>
    <property type="project" value="TreeGrafter"/>
</dbReference>
<dbReference type="Proteomes" id="UP000358159">
    <property type="component" value="Unassembled WGS sequence"/>
</dbReference>
<evidence type="ECO:0000313" key="6">
    <source>
        <dbReference type="EMBL" id="RHH77478.1"/>
    </source>
</evidence>
<dbReference type="PANTHER" id="PTHR40588:SF1">
    <property type="entry name" value="MRNA INTERFERASE TOXIN YAFQ"/>
    <property type="match status" value="1"/>
</dbReference>
<dbReference type="AlphaFoldDB" id="A0A3R6E9N7"/>
<comment type="caution">
    <text evidence="6">The sequence shown here is derived from an EMBL/GenBank/DDBJ whole genome shotgun (WGS) entry which is preliminary data.</text>
</comment>
<accession>A0A3R6E9N7</accession>
<dbReference type="InterPro" id="IPR007712">
    <property type="entry name" value="RelE/ParE_toxin"/>
</dbReference>
<reference evidence="3" key="3">
    <citation type="submission" date="2022-11" db="EMBL/GenBank/DDBJ databases">
        <title>Genomic repertoires linked with pathogenic potency of arthritogenic Prevotella copri isolated from the gut of rheumatoid arthritis patients.</title>
        <authorList>
            <person name="Nii T."/>
            <person name="Maeda Y."/>
            <person name="Motooka D."/>
            <person name="Naito M."/>
            <person name="Matsumoto Y."/>
            <person name="Ogawa T."/>
            <person name="Oguro-Igashira E."/>
            <person name="Kishikawa T."/>
            <person name="Yamashita M."/>
            <person name="Koizumi S."/>
            <person name="Kurakawa T."/>
            <person name="Okumura R."/>
            <person name="Kayama H."/>
            <person name="Murakami M."/>
            <person name="Sakaguchi T."/>
            <person name="Das B."/>
            <person name="Nakamura S."/>
            <person name="Okada Y."/>
            <person name="Kumanogoh A."/>
            <person name="Takeda K."/>
        </authorList>
    </citation>
    <scope>NUCLEOTIDE SEQUENCE</scope>
    <source>
        <strain evidence="3">H105_2-2</strain>
    </source>
</reference>
<dbReference type="GO" id="GO:0004521">
    <property type="term" value="F:RNA endonuclease activity"/>
    <property type="evidence" value="ECO:0007669"/>
    <property type="project" value="TreeGrafter"/>
</dbReference>
<evidence type="ECO:0000256" key="2">
    <source>
        <dbReference type="PIRSR" id="PIRSR006156-1"/>
    </source>
</evidence>
<dbReference type="Proteomes" id="UP000284548">
    <property type="component" value="Unassembled WGS sequence"/>
</dbReference>
<dbReference type="SUPFAM" id="SSF143011">
    <property type="entry name" value="RelE-like"/>
    <property type="match status" value="1"/>
</dbReference>
<evidence type="ECO:0000313" key="9">
    <source>
        <dbReference type="Proteomes" id="UP000358159"/>
    </source>
</evidence>